<dbReference type="PANTHER" id="PTHR36836">
    <property type="entry name" value="COLANIC ACID BIOSYNTHESIS PROTEIN WCAK"/>
    <property type="match status" value="1"/>
</dbReference>
<feature type="domain" description="Polysaccharide pyruvyl transferase" evidence="1">
    <location>
        <begin position="51"/>
        <end position="304"/>
    </location>
</feature>
<accession>A0A2N6CVW1</accession>
<dbReference type="Proteomes" id="UP000235015">
    <property type="component" value="Unassembled WGS sequence"/>
</dbReference>
<dbReference type="AlphaFoldDB" id="A0A2N6CVW1"/>
<sequence>MRISILNDTSKNSNWGCAATVHGLRQSLADVFNPSVMDSIELQPLPYKKIKLLRNRSVSAVARCLADPQHTTGQLATQLEKLNFKNTDGPLPDLLVLNGEGGIHSKSGHLMRFLGVAKLFKELGARVSAVNQSVDLGVNSREAKILGIVYRSLDFVSVREPISLRLLQQIGVHDAVLVPDAAFSVTLATQDEKNDVASRLELPERYVCLTGSSDITKRSGNIFLKLYECLKQVSGLPVVMMASTKTDRALAKILRAHDPSVMVMTDDYDYRSALAVISGADLLVGGRFHPTIFAAREGTPVVPFKGNTHKMEGLMELLSYPIDPIDWHDLADCETQIKYALNDHQALGQLLAVNSEQRADEVIRLAV</sequence>
<comment type="caution">
    <text evidence="2">The sequence shown here is derived from an EMBL/GenBank/DDBJ whole genome shotgun (WGS) entry which is preliminary data.</text>
</comment>
<organism evidence="2 3">
    <name type="scientific">Sedimenticola selenatireducens</name>
    <dbReference type="NCBI Taxonomy" id="191960"/>
    <lineage>
        <taxon>Bacteria</taxon>
        <taxon>Pseudomonadati</taxon>
        <taxon>Pseudomonadota</taxon>
        <taxon>Gammaproteobacteria</taxon>
        <taxon>Chromatiales</taxon>
        <taxon>Sedimenticolaceae</taxon>
        <taxon>Sedimenticola</taxon>
    </lineage>
</organism>
<proteinExistence type="predicted"/>
<dbReference type="RefSeq" id="WP_273439543.1">
    <property type="nucleotide sequence ID" value="NZ_PKUN01000018.1"/>
</dbReference>
<dbReference type="InterPro" id="IPR007345">
    <property type="entry name" value="Polysacch_pyruvyl_Trfase"/>
</dbReference>
<dbReference type="Pfam" id="PF04230">
    <property type="entry name" value="PS_pyruv_trans"/>
    <property type="match status" value="1"/>
</dbReference>
<gene>
    <name evidence="2" type="ORF">C0630_11360</name>
</gene>
<protein>
    <recommendedName>
        <fullName evidence="1">Polysaccharide pyruvyl transferase domain-containing protein</fullName>
    </recommendedName>
</protein>
<dbReference type="EMBL" id="PKUN01000018">
    <property type="protein sequence ID" value="PLX61363.1"/>
    <property type="molecule type" value="Genomic_DNA"/>
</dbReference>
<evidence type="ECO:0000313" key="3">
    <source>
        <dbReference type="Proteomes" id="UP000235015"/>
    </source>
</evidence>
<evidence type="ECO:0000313" key="2">
    <source>
        <dbReference type="EMBL" id="PLX61363.1"/>
    </source>
</evidence>
<dbReference type="Gene3D" id="3.40.50.2000">
    <property type="entry name" value="Glycogen Phosphorylase B"/>
    <property type="match status" value="1"/>
</dbReference>
<dbReference type="PANTHER" id="PTHR36836:SF1">
    <property type="entry name" value="COLANIC ACID BIOSYNTHESIS PROTEIN WCAK"/>
    <property type="match status" value="1"/>
</dbReference>
<name>A0A2N6CVW1_9GAMM</name>
<evidence type="ECO:0000259" key="1">
    <source>
        <dbReference type="Pfam" id="PF04230"/>
    </source>
</evidence>
<dbReference type="STRING" id="1111735.GCA_000428045_02584"/>
<reference evidence="2 3" key="1">
    <citation type="submission" date="2017-11" db="EMBL/GenBank/DDBJ databases">
        <title>Genome-resolved metagenomics identifies genetic mobility, metabolic interactions, and unexpected diversity in perchlorate-reducing communities.</title>
        <authorList>
            <person name="Barnum T.P."/>
            <person name="Figueroa I.A."/>
            <person name="Carlstrom C.I."/>
            <person name="Lucas L.N."/>
            <person name="Engelbrektson A.L."/>
            <person name="Coates J.D."/>
        </authorList>
    </citation>
    <scope>NUCLEOTIDE SEQUENCE [LARGE SCALE GENOMIC DNA]</scope>
    <source>
        <strain evidence="2">BM301</strain>
    </source>
</reference>
<dbReference type="SUPFAM" id="SSF53756">
    <property type="entry name" value="UDP-Glycosyltransferase/glycogen phosphorylase"/>
    <property type="match status" value="1"/>
</dbReference>